<sequence length="45" mass="5261">MQFNCCKLLSADDFVFTCVSFHNFYSVCFNLMVTTSPAFCNFWCQ</sequence>
<organism evidence="1">
    <name type="scientific">Rhizophora mucronata</name>
    <name type="common">Asiatic mangrove</name>
    <dbReference type="NCBI Taxonomy" id="61149"/>
    <lineage>
        <taxon>Eukaryota</taxon>
        <taxon>Viridiplantae</taxon>
        <taxon>Streptophyta</taxon>
        <taxon>Embryophyta</taxon>
        <taxon>Tracheophyta</taxon>
        <taxon>Spermatophyta</taxon>
        <taxon>Magnoliopsida</taxon>
        <taxon>eudicotyledons</taxon>
        <taxon>Gunneridae</taxon>
        <taxon>Pentapetalae</taxon>
        <taxon>rosids</taxon>
        <taxon>fabids</taxon>
        <taxon>Malpighiales</taxon>
        <taxon>Rhizophoraceae</taxon>
        <taxon>Rhizophora</taxon>
    </lineage>
</organism>
<protein>
    <submittedName>
        <fullName evidence="1">Uncharacterized protein</fullName>
    </submittedName>
</protein>
<dbReference type="AlphaFoldDB" id="A0A2P2PCH9"/>
<reference evidence="1" key="1">
    <citation type="submission" date="2018-02" db="EMBL/GenBank/DDBJ databases">
        <title>Rhizophora mucronata_Transcriptome.</title>
        <authorList>
            <person name="Meera S.P."/>
            <person name="Sreeshan A."/>
            <person name="Augustine A."/>
        </authorList>
    </citation>
    <scope>NUCLEOTIDE SEQUENCE</scope>
    <source>
        <tissue evidence="1">Leaf</tissue>
    </source>
</reference>
<evidence type="ECO:0000313" key="1">
    <source>
        <dbReference type="EMBL" id="MBX52442.1"/>
    </source>
</evidence>
<accession>A0A2P2PCH9</accession>
<dbReference type="EMBL" id="GGEC01071958">
    <property type="protein sequence ID" value="MBX52442.1"/>
    <property type="molecule type" value="Transcribed_RNA"/>
</dbReference>
<proteinExistence type="predicted"/>
<name>A0A2P2PCH9_RHIMU</name>